<keyword evidence="1" id="KW-0175">Coiled coil</keyword>
<protein>
    <submittedName>
        <fullName evidence="3">Uncharacterized protein</fullName>
    </submittedName>
</protein>
<evidence type="ECO:0000313" key="3">
    <source>
        <dbReference type="EMBL" id="SPD09998.1"/>
    </source>
</evidence>
<reference evidence="3" key="1">
    <citation type="submission" date="2018-02" db="EMBL/GenBank/DDBJ databases">
        <authorList>
            <person name="Cohen D.B."/>
            <person name="Kent A.D."/>
        </authorList>
    </citation>
    <scope>NUCLEOTIDE SEQUENCE</scope>
</reference>
<feature type="compositionally biased region" description="Acidic residues" evidence="2">
    <location>
        <begin position="515"/>
        <end position="524"/>
    </location>
</feature>
<feature type="compositionally biased region" description="Polar residues" evidence="2">
    <location>
        <begin position="171"/>
        <end position="181"/>
    </location>
</feature>
<dbReference type="EMBL" id="OIVN01003278">
    <property type="protein sequence ID" value="SPD09998.1"/>
    <property type="molecule type" value="Genomic_DNA"/>
</dbReference>
<feature type="region of interest" description="Disordered" evidence="2">
    <location>
        <begin position="170"/>
        <end position="247"/>
    </location>
</feature>
<evidence type="ECO:0000256" key="2">
    <source>
        <dbReference type="SAM" id="MobiDB-lite"/>
    </source>
</evidence>
<dbReference type="AlphaFoldDB" id="A0A2N9HDJ6"/>
<sequence>MGTTVLMEKLNLDLTVHDITYVYSLQATGRDQYTLVARNAYRKLVTGLSDSSKGRDEDFLVFTGNWQNPHINCRLRPGVPDKEFTAKKVELVERRTVEHLLQKPCFIDSGDKKRFRSCGLGGIKEDIIQAVPVTARKGVQVPQLVPPLSDPNFIPSIGSSETGLPIIRTSAPETSQTSPSVSPLPPPGFCQGKSVMRKKRKRGKAQDDDGCGQEGSSPPQLSKAKSPKKAKNKNDRALQKATGQIPQGRMCQEDLQQPWSCSFLLENRSVEEGDSVLKSGRGVRGGQVAEAVGKALLLPEDMKVWQEKRSKYMLENLKRDSILAVQGIFEAGNRLLETERRLNLSAEEIKRLKDLESSAFLAELQRKLDSEHKSASQVRIENSQLKDALAEAEAKVVQADQRDQAYYDQCFNQASEDLRDQLKGECNKYFVQGWHKALDSAGVDDDSDLYDLAYTRQPYEDPVPEEGNELEAGEGAAGDPTVPGSHEALSEPVLVDDAKATEDRPDDQIPAAESQEGEEGSDVR</sequence>
<proteinExistence type="predicted"/>
<accession>A0A2N9HDJ6</accession>
<gene>
    <name evidence="3" type="ORF">FSB_LOCUS37880</name>
</gene>
<name>A0A2N9HDJ6_FAGSY</name>
<organism evidence="3">
    <name type="scientific">Fagus sylvatica</name>
    <name type="common">Beechnut</name>
    <dbReference type="NCBI Taxonomy" id="28930"/>
    <lineage>
        <taxon>Eukaryota</taxon>
        <taxon>Viridiplantae</taxon>
        <taxon>Streptophyta</taxon>
        <taxon>Embryophyta</taxon>
        <taxon>Tracheophyta</taxon>
        <taxon>Spermatophyta</taxon>
        <taxon>Magnoliopsida</taxon>
        <taxon>eudicotyledons</taxon>
        <taxon>Gunneridae</taxon>
        <taxon>Pentapetalae</taxon>
        <taxon>rosids</taxon>
        <taxon>fabids</taxon>
        <taxon>Fagales</taxon>
        <taxon>Fagaceae</taxon>
        <taxon>Fagus</taxon>
    </lineage>
</organism>
<feature type="compositionally biased region" description="Basic and acidic residues" evidence="2">
    <location>
        <begin position="496"/>
        <end position="507"/>
    </location>
</feature>
<feature type="compositionally biased region" description="Acidic residues" evidence="2">
    <location>
        <begin position="462"/>
        <end position="472"/>
    </location>
</feature>
<feature type="coiled-coil region" evidence="1">
    <location>
        <begin position="335"/>
        <end position="402"/>
    </location>
</feature>
<evidence type="ECO:0000256" key="1">
    <source>
        <dbReference type="SAM" id="Coils"/>
    </source>
</evidence>
<feature type="region of interest" description="Disordered" evidence="2">
    <location>
        <begin position="458"/>
        <end position="524"/>
    </location>
</feature>